<comment type="subcellular location">
    <subcellularLocation>
        <location evidence="1">Membrane</location>
        <topology evidence="1">Multi-pass membrane protein</topology>
    </subcellularLocation>
</comment>
<feature type="transmembrane region" description="Helical" evidence="8">
    <location>
        <begin position="298"/>
        <end position="321"/>
    </location>
</feature>
<evidence type="ECO:0000256" key="9">
    <source>
        <dbReference type="SAM" id="SignalP"/>
    </source>
</evidence>
<dbReference type="Pfam" id="PF01061">
    <property type="entry name" value="ABC2_membrane"/>
    <property type="match status" value="1"/>
</dbReference>
<evidence type="ECO:0000256" key="5">
    <source>
        <dbReference type="ARBA" id="ARBA00022840"/>
    </source>
</evidence>
<keyword evidence="6 8" id="KW-1133">Transmembrane helix</keyword>
<dbReference type="GO" id="GO:0005524">
    <property type="term" value="F:ATP binding"/>
    <property type="evidence" value="ECO:0007669"/>
    <property type="project" value="UniProtKB-KW"/>
</dbReference>
<keyword evidence="7 8" id="KW-0472">Membrane</keyword>
<feature type="transmembrane region" description="Helical" evidence="8">
    <location>
        <begin position="718"/>
        <end position="741"/>
    </location>
</feature>
<feature type="domain" description="ABC transporter" evidence="10">
    <location>
        <begin position="347"/>
        <end position="602"/>
    </location>
</feature>
<dbReference type="SMART" id="SM00382">
    <property type="entry name" value="AAA"/>
    <property type="match status" value="1"/>
</dbReference>
<dbReference type="Pfam" id="PF00005">
    <property type="entry name" value="ABC_tran"/>
    <property type="match status" value="1"/>
</dbReference>
<keyword evidence="12" id="KW-1185">Reference proteome</keyword>
<evidence type="ECO:0000313" key="11">
    <source>
        <dbReference type="EMBL" id="ORY75662.1"/>
    </source>
</evidence>
<evidence type="ECO:0000256" key="7">
    <source>
        <dbReference type="ARBA" id="ARBA00023136"/>
    </source>
</evidence>
<proteinExistence type="predicted"/>
<keyword evidence="3 8" id="KW-0812">Transmembrane</keyword>
<evidence type="ECO:0000256" key="6">
    <source>
        <dbReference type="ARBA" id="ARBA00022989"/>
    </source>
</evidence>
<keyword evidence="9" id="KW-0732">Signal</keyword>
<name>A0A1Y2EVN2_9BASI</name>
<dbReference type="PROSITE" id="PS00211">
    <property type="entry name" value="ABC_TRANSPORTER_1"/>
    <property type="match status" value="1"/>
</dbReference>
<gene>
    <name evidence="11" type="ORF">BCR35DRAFT_292865</name>
</gene>
<dbReference type="InterPro" id="IPR050352">
    <property type="entry name" value="ABCG_transporters"/>
</dbReference>
<dbReference type="PANTHER" id="PTHR48041:SF139">
    <property type="entry name" value="PROTEIN SCARLET"/>
    <property type="match status" value="1"/>
</dbReference>
<keyword evidence="5" id="KW-0067">ATP-binding</keyword>
<reference evidence="11 12" key="1">
    <citation type="submission" date="2016-07" db="EMBL/GenBank/DDBJ databases">
        <title>Pervasive Adenine N6-methylation of Active Genes in Fungi.</title>
        <authorList>
            <consortium name="DOE Joint Genome Institute"/>
            <person name="Mondo S.J."/>
            <person name="Dannebaum R.O."/>
            <person name="Kuo R.C."/>
            <person name="Labutti K."/>
            <person name="Haridas S."/>
            <person name="Kuo A."/>
            <person name="Salamov A."/>
            <person name="Ahrendt S.R."/>
            <person name="Lipzen A."/>
            <person name="Sullivan W."/>
            <person name="Andreopoulos W.B."/>
            <person name="Clum A."/>
            <person name="Lindquist E."/>
            <person name="Daum C."/>
            <person name="Ramamoorthy G.K."/>
            <person name="Gryganskyi A."/>
            <person name="Culley D."/>
            <person name="Magnuson J.K."/>
            <person name="James T.Y."/>
            <person name="O'Malley M.A."/>
            <person name="Stajich J.E."/>
            <person name="Spatafora J.W."/>
            <person name="Visel A."/>
            <person name="Grigoriev I.V."/>
        </authorList>
    </citation>
    <scope>NUCLEOTIDE SEQUENCE [LARGE SCALE GENOMIC DNA]</scope>
    <source>
        <strain evidence="11 12">62-1032</strain>
    </source>
</reference>
<dbReference type="OrthoDB" id="66620at2759"/>
<dbReference type="Gene3D" id="3.40.50.300">
    <property type="entry name" value="P-loop containing nucleotide triphosphate hydrolases"/>
    <property type="match status" value="1"/>
</dbReference>
<comment type="caution">
    <text evidence="11">The sequence shown here is derived from an EMBL/GenBank/DDBJ whole genome shotgun (WGS) entry which is preliminary data.</text>
</comment>
<dbReference type="PANTHER" id="PTHR48041">
    <property type="entry name" value="ABC TRANSPORTER G FAMILY MEMBER 28"/>
    <property type="match status" value="1"/>
</dbReference>
<dbReference type="Proteomes" id="UP000193467">
    <property type="component" value="Unassembled WGS sequence"/>
</dbReference>
<feature type="signal peptide" evidence="9">
    <location>
        <begin position="1"/>
        <end position="18"/>
    </location>
</feature>
<feature type="transmembrane region" description="Helical" evidence="8">
    <location>
        <begin position="801"/>
        <end position="823"/>
    </location>
</feature>
<dbReference type="InterPro" id="IPR027417">
    <property type="entry name" value="P-loop_NTPase"/>
</dbReference>
<organism evidence="11 12">
    <name type="scientific">Leucosporidium creatinivorum</name>
    <dbReference type="NCBI Taxonomy" id="106004"/>
    <lineage>
        <taxon>Eukaryota</taxon>
        <taxon>Fungi</taxon>
        <taxon>Dikarya</taxon>
        <taxon>Basidiomycota</taxon>
        <taxon>Pucciniomycotina</taxon>
        <taxon>Microbotryomycetes</taxon>
        <taxon>Leucosporidiales</taxon>
        <taxon>Leucosporidium</taxon>
    </lineage>
</organism>
<evidence type="ECO:0000256" key="2">
    <source>
        <dbReference type="ARBA" id="ARBA00022448"/>
    </source>
</evidence>
<evidence type="ECO:0000259" key="10">
    <source>
        <dbReference type="PROSITE" id="PS50893"/>
    </source>
</evidence>
<keyword evidence="2" id="KW-0813">Transport</keyword>
<dbReference type="InParanoid" id="A0A1Y2EVN2"/>
<feature type="transmembrane region" description="Helical" evidence="8">
    <location>
        <begin position="762"/>
        <end position="789"/>
    </location>
</feature>
<feature type="chain" id="PRO_5012056332" description="ABC transporter domain-containing protein" evidence="9">
    <location>
        <begin position="19"/>
        <end position="942"/>
    </location>
</feature>
<evidence type="ECO:0000313" key="12">
    <source>
        <dbReference type="Proteomes" id="UP000193467"/>
    </source>
</evidence>
<evidence type="ECO:0000256" key="3">
    <source>
        <dbReference type="ARBA" id="ARBA00022692"/>
    </source>
</evidence>
<sequence>MRPSLPLLCLALVSTAVAQSCSNYGSGTNCTNCPSGLGGSNCTTLLCGNALQPPQDRPSFSRSLAGAASLGCYLQCSSGWTGPTCSVPVTAAACAGATSGGESAVLSSGAWVWTEGHVSCDVVNPTLQGSFPGTTTLDFQHVADTSLSLYPSTAPNDTMTAQLWYTPNESTAIIEQFYCRADTCSQTNSTSTTAVSVTWACKNLKCTCIPGTAFCGGGNIDLADTINGLSGTISVTCDAAGASCAFKQSVLQTLFGADGLSLSGCQHGECVRPSDIATIASSFSTSSTGGGSSLSPGVIGGLAVLGGIVLFLLALLGLGFISQRKARRQPIKLVDPDEGKAAGAAGVRWEALGYALPARARSWIPGRPRRNGRIILDNLNGHVEGGQLCAILGPSGAGKSTLVDLLAGKRKSGEKSGSVHFALPSEWNESVKIGVVDQHDILPPTSTVREALLFAANLKMPENVSQAIKNQRVFEVLAQLGLQDVADSKIGGTERRGISGGERRRLSIGLELLAAPSVLICDEPTSGLDSTSALRVVQVLKSLTDPPHGRKTTVITTIHQPSSQIFYLFDHVILLGGGRQLYNGSPNNVAKQYAVPEGWNPADHLLDIASSPSVVAPRHASLTGSSADSDKDGDLLPTRPVLRKFSLVAEGPSSVKIQSTPVTTLLTQFEVLAARELRNLRRDWTLVVMHVTVSAIVGLFVGGLYYKVNLTIGGFQSRIGSLFFLAALLSFSSLSALSNFSNVKHLFLRERANSYYSPFSWFLSRVVLDIIPLRIFPTIIVSCIVYWMVGLAHSAAHFFKFLLILILFNIATTMWNLFLAAIINDSGIAILVSSVINLFQMAFAGFFVNLASIPPVLRWLQWLAPLKYTLEALAVNEVSAGLMIVDSLEGVKVQINAEVIMATLFGFKGDAYYRDVLVLFAFLMGFALALVVTVVVKLRELR</sequence>
<dbReference type="STRING" id="106004.A0A1Y2EVN2"/>
<dbReference type="Pfam" id="PF19055">
    <property type="entry name" value="ABC2_membrane_7"/>
    <property type="match status" value="1"/>
</dbReference>
<feature type="transmembrane region" description="Helical" evidence="8">
    <location>
        <begin position="916"/>
        <end position="936"/>
    </location>
</feature>
<dbReference type="InterPro" id="IPR043926">
    <property type="entry name" value="ABCG_dom"/>
</dbReference>
<accession>A0A1Y2EVN2</accession>
<feature type="transmembrane region" description="Helical" evidence="8">
    <location>
        <begin position="835"/>
        <end position="857"/>
    </location>
</feature>
<dbReference type="InterPro" id="IPR003593">
    <property type="entry name" value="AAA+_ATPase"/>
</dbReference>
<evidence type="ECO:0000256" key="4">
    <source>
        <dbReference type="ARBA" id="ARBA00022741"/>
    </source>
</evidence>
<evidence type="ECO:0000256" key="1">
    <source>
        <dbReference type="ARBA" id="ARBA00004141"/>
    </source>
</evidence>
<evidence type="ECO:0000256" key="8">
    <source>
        <dbReference type="SAM" id="Phobius"/>
    </source>
</evidence>
<protein>
    <recommendedName>
        <fullName evidence="10">ABC transporter domain-containing protein</fullName>
    </recommendedName>
</protein>
<feature type="transmembrane region" description="Helical" evidence="8">
    <location>
        <begin position="684"/>
        <end position="706"/>
    </location>
</feature>
<keyword evidence="4" id="KW-0547">Nucleotide-binding</keyword>
<dbReference type="EMBL" id="MCGR01000037">
    <property type="protein sequence ID" value="ORY75662.1"/>
    <property type="molecule type" value="Genomic_DNA"/>
</dbReference>
<dbReference type="PROSITE" id="PS50893">
    <property type="entry name" value="ABC_TRANSPORTER_2"/>
    <property type="match status" value="1"/>
</dbReference>
<dbReference type="GO" id="GO:0016020">
    <property type="term" value="C:membrane"/>
    <property type="evidence" value="ECO:0007669"/>
    <property type="project" value="UniProtKB-SubCell"/>
</dbReference>
<dbReference type="PROSITE" id="PS51257">
    <property type="entry name" value="PROKAR_LIPOPROTEIN"/>
    <property type="match status" value="1"/>
</dbReference>
<dbReference type="InterPro" id="IPR017871">
    <property type="entry name" value="ABC_transporter-like_CS"/>
</dbReference>
<dbReference type="SUPFAM" id="SSF52540">
    <property type="entry name" value="P-loop containing nucleoside triphosphate hydrolases"/>
    <property type="match status" value="1"/>
</dbReference>
<dbReference type="InterPro" id="IPR013525">
    <property type="entry name" value="ABC2_TM"/>
</dbReference>
<dbReference type="InterPro" id="IPR003439">
    <property type="entry name" value="ABC_transporter-like_ATP-bd"/>
</dbReference>
<dbReference type="GO" id="GO:0016887">
    <property type="term" value="F:ATP hydrolysis activity"/>
    <property type="evidence" value="ECO:0007669"/>
    <property type="project" value="InterPro"/>
</dbReference>
<dbReference type="AlphaFoldDB" id="A0A1Y2EVN2"/>
<dbReference type="GO" id="GO:0140359">
    <property type="term" value="F:ABC-type transporter activity"/>
    <property type="evidence" value="ECO:0007669"/>
    <property type="project" value="InterPro"/>
</dbReference>